<reference evidence="2 3" key="1">
    <citation type="journal article" date="2016" name="Nat. Commun.">
        <title>Thousands of microbial genomes shed light on interconnected biogeochemical processes in an aquifer system.</title>
        <authorList>
            <person name="Anantharaman K."/>
            <person name="Brown C.T."/>
            <person name="Hug L.A."/>
            <person name="Sharon I."/>
            <person name="Castelle C.J."/>
            <person name="Probst A.J."/>
            <person name="Thomas B.C."/>
            <person name="Singh A."/>
            <person name="Wilkins M.J."/>
            <person name="Karaoz U."/>
            <person name="Brodie E.L."/>
            <person name="Williams K.H."/>
            <person name="Hubbard S.S."/>
            <person name="Banfield J.F."/>
        </authorList>
    </citation>
    <scope>NUCLEOTIDE SEQUENCE [LARGE SCALE GENOMIC DNA]</scope>
</reference>
<dbReference type="PANTHER" id="PTHR43566:SF1">
    <property type="entry name" value="AAA+ ATPASE DOMAIN-CONTAINING PROTEIN"/>
    <property type="match status" value="1"/>
</dbReference>
<dbReference type="Gene3D" id="3.40.50.300">
    <property type="entry name" value="P-loop containing nucleotide triphosphate hydrolases"/>
    <property type="match status" value="1"/>
</dbReference>
<evidence type="ECO:0000259" key="1">
    <source>
        <dbReference type="SMART" id="SM00382"/>
    </source>
</evidence>
<dbReference type="AlphaFoldDB" id="A0A1F5ZSZ1"/>
<dbReference type="InterPro" id="IPR003593">
    <property type="entry name" value="AAA+_ATPase"/>
</dbReference>
<evidence type="ECO:0000313" key="3">
    <source>
        <dbReference type="Proteomes" id="UP000176923"/>
    </source>
</evidence>
<feature type="domain" description="AAA+ ATPase" evidence="1">
    <location>
        <begin position="16"/>
        <end position="134"/>
    </location>
</feature>
<dbReference type="InterPro" id="IPR025420">
    <property type="entry name" value="DUF4143"/>
</dbReference>
<dbReference type="EMBL" id="MFJL01000022">
    <property type="protein sequence ID" value="OGG15606.1"/>
    <property type="molecule type" value="Genomic_DNA"/>
</dbReference>
<dbReference type="STRING" id="1798382.A3D77_02825"/>
<dbReference type="SUPFAM" id="SSF52540">
    <property type="entry name" value="P-loop containing nucleoside triphosphate hydrolases"/>
    <property type="match status" value="1"/>
</dbReference>
<dbReference type="Pfam" id="PF13635">
    <property type="entry name" value="DUF4143"/>
    <property type="match status" value="1"/>
</dbReference>
<dbReference type="PANTHER" id="PTHR43566">
    <property type="entry name" value="CONSERVED PROTEIN"/>
    <property type="match status" value="1"/>
</dbReference>
<accession>A0A1F5ZSZ1</accession>
<dbReference type="Pfam" id="PF13173">
    <property type="entry name" value="AAA_14"/>
    <property type="match status" value="1"/>
</dbReference>
<organism evidence="2 3">
    <name type="scientific">Candidatus Gottesmanbacteria bacterium RIFCSPHIGHO2_02_FULL_39_11</name>
    <dbReference type="NCBI Taxonomy" id="1798382"/>
    <lineage>
        <taxon>Bacteria</taxon>
        <taxon>Candidatus Gottesmaniibacteriota</taxon>
    </lineage>
</organism>
<dbReference type="InterPro" id="IPR027417">
    <property type="entry name" value="P-loop_NTPase"/>
</dbReference>
<gene>
    <name evidence="2" type="ORF">A3D77_02825</name>
</gene>
<sequence length="420" mass="48791">MIKREVLSQLEKHLPSDQMTIIIGPRQVGKTYLMNQLKEQLQEKGSKTVWLNLDNEEDKQRFVSQADLLSYIELQVGKEKAVVFIDEIQRKDDAGLFLKGIFDMKTPYKFVVSGSGSLELRAKISESMAGRKQLFAVDPISFKEFVNFKTNYQYEDKLADFFKLEALKTDRLLSEYMVFGGYPRVILAETAEEKQSQMQEIYRSYVDRDIHALLHLEKIDAFNNLLKIIASQIGQLVSIAELTSTIGIDQKTVRHYLFYLEQTFLIRKVTPYFRNTRSEVTKAPLYYFVDVGFRNWLLGLFGLPEIPQPLRGHLFENVVFNVLKNQTELTPTRIHFWRTKDQAEVDFILEKGLGVIPIEVKYAKLSKLELPRSLRNFLTRYKPSKGFMIHIGYEGTGEIVETTSMRLLPFYKLILQPLEP</sequence>
<dbReference type="SMART" id="SM00382">
    <property type="entry name" value="AAA"/>
    <property type="match status" value="1"/>
</dbReference>
<evidence type="ECO:0000313" key="2">
    <source>
        <dbReference type="EMBL" id="OGG15606.1"/>
    </source>
</evidence>
<protein>
    <submittedName>
        <fullName evidence="2">ATPase</fullName>
    </submittedName>
</protein>
<name>A0A1F5ZSZ1_9BACT</name>
<comment type="caution">
    <text evidence="2">The sequence shown here is derived from an EMBL/GenBank/DDBJ whole genome shotgun (WGS) entry which is preliminary data.</text>
</comment>
<proteinExistence type="predicted"/>
<dbReference type="InterPro" id="IPR041682">
    <property type="entry name" value="AAA_14"/>
</dbReference>
<dbReference type="Proteomes" id="UP000176923">
    <property type="component" value="Unassembled WGS sequence"/>
</dbReference>